<evidence type="ECO:0000256" key="1">
    <source>
        <dbReference type="SAM" id="MobiDB-lite"/>
    </source>
</evidence>
<dbReference type="AlphaFoldDB" id="A0A7Y1FDR5"/>
<proteinExistence type="predicted"/>
<keyword evidence="5" id="KW-1185">Reference proteome</keyword>
<evidence type="ECO:0000313" key="2">
    <source>
        <dbReference type="EMBL" id="MBI6648097.1"/>
    </source>
</evidence>
<evidence type="ECO:0000313" key="3">
    <source>
        <dbReference type="EMBL" id="NMY13852.1"/>
    </source>
</evidence>
<feature type="compositionally biased region" description="Basic and acidic residues" evidence="1">
    <location>
        <begin position="201"/>
        <end position="220"/>
    </location>
</feature>
<evidence type="ECO:0000313" key="4">
    <source>
        <dbReference type="Proteomes" id="UP000537729"/>
    </source>
</evidence>
<name>A0A7Y1FDR5_PSEVE</name>
<evidence type="ECO:0000313" key="5">
    <source>
        <dbReference type="Proteomes" id="UP000614123"/>
    </source>
</evidence>
<dbReference type="RefSeq" id="WP_169886784.1">
    <property type="nucleotide sequence ID" value="NZ_JAAQWG010000144.1"/>
</dbReference>
<reference evidence="3 4" key="1">
    <citation type="journal article" date="2020" name="Front. Microbiol.">
        <title>Genetic Organization of the aprX-lipA2 Operon Affects the Proteolytic Potential of Pseudomonas Species in Milk.</title>
        <authorList>
            <person name="Maier C."/>
            <person name="Huptas C."/>
            <person name="von Neubeck M."/>
            <person name="Scherer S."/>
            <person name="Wenning M."/>
            <person name="Lucking G."/>
        </authorList>
    </citation>
    <scope>NUCLEOTIDE SEQUENCE [LARGE SCALE GENOMIC DNA]</scope>
    <source>
        <strain evidence="3 4">DSM 16272</strain>
    </source>
</reference>
<accession>A0A7Y1FDR5</accession>
<feature type="region of interest" description="Disordered" evidence="1">
    <location>
        <begin position="200"/>
        <end position="227"/>
    </location>
</feature>
<dbReference type="EMBL" id="JAAQWG010000144">
    <property type="protein sequence ID" value="NMY13852.1"/>
    <property type="molecule type" value="Genomic_DNA"/>
</dbReference>
<reference evidence="2 5" key="2">
    <citation type="submission" date="2020-12" db="EMBL/GenBank/DDBJ databases">
        <title>Comparative genomic insights into the epidemiology and virulence of plant pathogenic Pseudomonads from Turkey.</title>
        <authorList>
            <person name="Dillon M."/>
            <person name="Ruiz-Bedoya T."/>
            <person name="Bendalovic-Torma C."/>
            <person name="Guttman K.M."/>
            <person name="Kwak H."/>
            <person name="Middleton M.A."/>
            <person name="Wang P.W."/>
            <person name="Horuz S."/>
            <person name="Aysan Y."/>
            <person name="Guttman D.S."/>
        </authorList>
    </citation>
    <scope>NUCLEOTIDE SEQUENCE [LARGE SCALE GENOMIC DNA]</scope>
    <source>
        <strain evidence="2 5">S4_EA_3a</strain>
    </source>
</reference>
<dbReference type="EMBL" id="JAEILD010000013">
    <property type="protein sequence ID" value="MBI6648097.1"/>
    <property type="molecule type" value="Genomic_DNA"/>
</dbReference>
<comment type="caution">
    <text evidence="3">The sequence shown here is derived from an EMBL/GenBank/DDBJ whole genome shotgun (WGS) entry which is preliminary data.</text>
</comment>
<organism evidence="3 4">
    <name type="scientific">Pseudomonas veronii</name>
    <dbReference type="NCBI Taxonomy" id="76761"/>
    <lineage>
        <taxon>Bacteria</taxon>
        <taxon>Pseudomonadati</taxon>
        <taxon>Pseudomonadota</taxon>
        <taxon>Gammaproteobacteria</taxon>
        <taxon>Pseudomonadales</taxon>
        <taxon>Pseudomonadaceae</taxon>
        <taxon>Pseudomonas</taxon>
    </lineage>
</organism>
<sequence>MFIGPDQYQDCIRSMVASEDWLDVAVAFWGRGAEELIHPKRNKPLRIVCNLRSGGTNPAVIKKLIARAKKLKHVQILQCDRLHAKVIVGPSQAIIGSANISANGLGFEGSEVAHWLEAAIHTSETSEVGSAKKWFEQLWSSRDTREITNQDLIDAAEAYKRKRNGRPDYGIKGPFSFENYSIPDLEGRDAFALLYTSRPGPEADARKEQHDKQETLEHGDGAGGGEGAERWAFETWPDLLDTTDKNEYLCIIWDDRKRLRVDGACRMTDTKLKFIYKEDGSDGWVDLAKPTATLLGRRLTTGDCRRLTTEIRPKFEAIWNASEMLDEDARRIHLSDLLAIIQTEC</sequence>
<dbReference type="Proteomes" id="UP000537729">
    <property type="component" value="Unassembled WGS sequence"/>
</dbReference>
<gene>
    <name evidence="3" type="ORF">HBO38_36780</name>
    <name evidence="2" type="ORF">YA0849_03565</name>
</gene>
<dbReference type="Gene3D" id="3.30.870.10">
    <property type="entry name" value="Endonuclease Chain A"/>
    <property type="match status" value="1"/>
</dbReference>
<dbReference type="Proteomes" id="UP000614123">
    <property type="component" value="Unassembled WGS sequence"/>
</dbReference>
<dbReference type="CDD" id="cd09117">
    <property type="entry name" value="PLDc_Bfil_DEXD_like"/>
    <property type="match status" value="1"/>
</dbReference>
<protein>
    <submittedName>
        <fullName evidence="2">Phospholipase D family protein</fullName>
    </submittedName>
</protein>